<reference evidence="4 5" key="1">
    <citation type="submission" date="2018-04" db="EMBL/GenBank/DDBJ databases">
        <title>Genomic Encyclopedia of Archaeal and Bacterial Type Strains, Phase II (KMG-II): from individual species to whole genera.</title>
        <authorList>
            <person name="Goeker M."/>
        </authorList>
    </citation>
    <scope>NUCLEOTIDE SEQUENCE [LARGE SCALE GENOMIC DNA]</scope>
    <source>
        <strain evidence="4 5">DSM 23382</strain>
    </source>
</reference>
<dbReference type="PROSITE" id="PS51014">
    <property type="entry name" value="COBK_CBIJ"/>
    <property type="match status" value="1"/>
</dbReference>
<comment type="caution">
    <text evidence="4">The sequence shown here is derived from an EMBL/GenBank/DDBJ whole genome shotgun (WGS) entry which is preliminary data.</text>
</comment>
<evidence type="ECO:0000313" key="5">
    <source>
        <dbReference type="Proteomes" id="UP000244081"/>
    </source>
</evidence>
<sequence length="260" mass="27302">MSSAHNGPVSILLLAGTAEARELADRLAAVQAMAERRMRVIASLAGATAKPSALGVETRIGGFGGKEGLVGFLREADIDVVVDATHPFAARITANAVDACMAAKIDYLRLERPAWQARPGDDWRSVATLAQAAALLPSGARVFLGIGRKEIATFAERGDVRFVMRMIDPPAAGARVPGGEIVLGRPCAHEGGEIALLRHHAITHVVAKNSGGLSGRAKIDAARTLALPVFMVDRPPSCGGHRVTSVAQAVRWIETWIASA</sequence>
<keyword evidence="5" id="KW-1185">Reference proteome</keyword>
<protein>
    <submittedName>
        <fullName evidence="4">Precorrin-6A reductase</fullName>
    </submittedName>
</protein>
<evidence type="ECO:0000256" key="3">
    <source>
        <dbReference type="ARBA" id="ARBA00023002"/>
    </source>
</evidence>
<name>A0A2T5VFS6_9HYPH</name>
<evidence type="ECO:0000256" key="1">
    <source>
        <dbReference type="ARBA" id="ARBA00004953"/>
    </source>
</evidence>
<dbReference type="PANTHER" id="PTHR36925">
    <property type="entry name" value="COBALT-PRECORRIN-6A REDUCTASE"/>
    <property type="match status" value="1"/>
</dbReference>
<keyword evidence="3" id="KW-0560">Oxidoreductase</keyword>
<dbReference type="NCBIfam" id="NF005968">
    <property type="entry name" value="PRK08057.1-2"/>
    <property type="match status" value="1"/>
</dbReference>
<dbReference type="Pfam" id="PF02571">
    <property type="entry name" value="CbiJ"/>
    <property type="match status" value="1"/>
</dbReference>
<comment type="pathway">
    <text evidence="1">Cofactor biosynthesis; adenosylcobalamin biosynthesis.</text>
</comment>
<evidence type="ECO:0000256" key="2">
    <source>
        <dbReference type="ARBA" id="ARBA00022573"/>
    </source>
</evidence>
<dbReference type="EMBL" id="QAYG01000001">
    <property type="protein sequence ID" value="PTW62604.1"/>
    <property type="molecule type" value="Genomic_DNA"/>
</dbReference>
<dbReference type="InterPro" id="IPR003723">
    <property type="entry name" value="Precorrin-6x_reduct"/>
</dbReference>
<accession>A0A2T5VFS6</accession>
<dbReference type="AlphaFoldDB" id="A0A2T5VFS6"/>
<evidence type="ECO:0000313" key="4">
    <source>
        <dbReference type="EMBL" id="PTW62604.1"/>
    </source>
</evidence>
<dbReference type="GO" id="GO:0016994">
    <property type="term" value="F:precorrin-6A reductase activity"/>
    <property type="evidence" value="ECO:0007669"/>
    <property type="project" value="InterPro"/>
</dbReference>
<dbReference type="OrthoDB" id="5183775at2"/>
<dbReference type="GO" id="GO:0009236">
    <property type="term" value="P:cobalamin biosynthetic process"/>
    <property type="evidence" value="ECO:0007669"/>
    <property type="project" value="UniProtKB-UniPathway"/>
</dbReference>
<dbReference type="Proteomes" id="UP000244081">
    <property type="component" value="Unassembled WGS sequence"/>
</dbReference>
<dbReference type="UniPathway" id="UPA00148"/>
<keyword evidence="2" id="KW-0169">Cobalamin biosynthesis</keyword>
<proteinExistence type="predicted"/>
<dbReference type="PANTHER" id="PTHR36925:SF1">
    <property type="entry name" value="COBALT-PRECORRIN-6A REDUCTASE"/>
    <property type="match status" value="1"/>
</dbReference>
<organism evidence="4 5">
    <name type="scientific">Breoghania corrubedonensis</name>
    <dbReference type="NCBI Taxonomy" id="665038"/>
    <lineage>
        <taxon>Bacteria</taxon>
        <taxon>Pseudomonadati</taxon>
        <taxon>Pseudomonadota</taxon>
        <taxon>Alphaproteobacteria</taxon>
        <taxon>Hyphomicrobiales</taxon>
        <taxon>Stappiaceae</taxon>
        <taxon>Breoghania</taxon>
    </lineage>
</organism>
<dbReference type="RefSeq" id="WP_107988151.1">
    <property type="nucleotide sequence ID" value="NZ_QAYG01000001.1"/>
</dbReference>
<dbReference type="NCBIfam" id="TIGR00715">
    <property type="entry name" value="precor6x_red"/>
    <property type="match status" value="1"/>
</dbReference>
<gene>
    <name evidence="4" type="ORF">C8N35_101650</name>
</gene>